<accession>A6IE49</accession>
<organism evidence="1 2">
    <name type="scientific">Rattus norvegicus</name>
    <name type="common">Rat</name>
    <dbReference type="NCBI Taxonomy" id="10116"/>
    <lineage>
        <taxon>Eukaryota</taxon>
        <taxon>Metazoa</taxon>
        <taxon>Chordata</taxon>
        <taxon>Craniata</taxon>
        <taxon>Vertebrata</taxon>
        <taxon>Euteleostomi</taxon>
        <taxon>Mammalia</taxon>
        <taxon>Eutheria</taxon>
        <taxon>Euarchontoglires</taxon>
        <taxon>Glires</taxon>
        <taxon>Rodentia</taxon>
        <taxon>Myomorpha</taxon>
        <taxon>Muroidea</taxon>
        <taxon>Muridae</taxon>
        <taxon>Murinae</taxon>
        <taxon>Rattus</taxon>
    </lineage>
</organism>
<name>A6IE49_RAT</name>
<dbReference type="Proteomes" id="UP000234681">
    <property type="component" value="Chromosome 4"/>
</dbReference>
<evidence type="ECO:0000313" key="1">
    <source>
        <dbReference type="EMBL" id="EDM15140.1"/>
    </source>
</evidence>
<sequence length="33" mass="3844">MGNNTEARRHLNALWLGEKKSNDNFVIFKYCSS</sequence>
<dbReference type="EMBL" id="CH473959">
    <property type="protein sequence ID" value="EDM15140.1"/>
    <property type="molecule type" value="Genomic_DNA"/>
</dbReference>
<dbReference type="AlphaFoldDB" id="A6IE49"/>
<protein>
    <submittedName>
        <fullName evidence="1">RCG28048</fullName>
    </submittedName>
</protein>
<evidence type="ECO:0000313" key="2">
    <source>
        <dbReference type="Proteomes" id="UP000234681"/>
    </source>
</evidence>
<gene>
    <name evidence="1" type="ORF">rCG_28048</name>
</gene>
<reference evidence="2" key="1">
    <citation type="submission" date="2005-09" db="EMBL/GenBank/DDBJ databases">
        <authorList>
            <person name="Mural R.J."/>
            <person name="Li P.W."/>
            <person name="Adams M.D."/>
            <person name="Amanatides P.G."/>
            <person name="Baden-Tillson H."/>
            <person name="Barnstead M."/>
            <person name="Chin S.H."/>
            <person name="Dew I."/>
            <person name="Evans C.A."/>
            <person name="Ferriera S."/>
            <person name="Flanigan M."/>
            <person name="Fosler C."/>
            <person name="Glodek A."/>
            <person name="Gu Z."/>
            <person name="Holt R.A."/>
            <person name="Jennings D."/>
            <person name="Kraft C.L."/>
            <person name="Lu F."/>
            <person name="Nguyen T."/>
            <person name="Nusskern D.R."/>
            <person name="Pfannkoch C.M."/>
            <person name="Sitter C."/>
            <person name="Sutton G.G."/>
            <person name="Venter J.C."/>
            <person name="Wang Z."/>
            <person name="Woodage T."/>
            <person name="Zheng X.H."/>
            <person name="Zhong F."/>
        </authorList>
    </citation>
    <scope>NUCLEOTIDE SEQUENCE [LARGE SCALE GENOMIC DNA]</scope>
    <source>
        <strain>BN</strain>
        <strain evidence="2">Sprague-Dawley</strain>
    </source>
</reference>
<proteinExistence type="predicted"/>